<sequence length="198" mass="21854">MHAPVSGQSGSSCWFVSSPPPPSPPPPPPPSSPLTERVVSEAEEKQAFVVSCLRFPPSSPKTSLTCPMRRFGFGGLSSSNLNITKCVISTRLKLRHSLYSYTDQALVNDKHRRRVAVFVWNSAGVEKLADHHACCQDLRACHFGVVHVPRDHRPCRTIVDIRPRSLRQVDVVWAPHRPDCQCEASEKPDLSDVGNVNG</sequence>
<dbReference type="WBParaSite" id="MCU_007211-RA">
    <property type="protein sequence ID" value="MCU_007211-RA"/>
    <property type="gene ID" value="MCU_007211"/>
</dbReference>
<dbReference type="SUPFAM" id="SSF101447">
    <property type="entry name" value="Formin homology 2 domain (FH2 domain)"/>
    <property type="match status" value="1"/>
</dbReference>
<feature type="compositionally biased region" description="Polar residues" evidence="1">
    <location>
        <begin position="1"/>
        <end position="15"/>
    </location>
</feature>
<name>A0A5K3FEL0_MESCO</name>
<evidence type="ECO:0000313" key="2">
    <source>
        <dbReference type="WBParaSite" id="MCU_007211-RA"/>
    </source>
</evidence>
<feature type="compositionally biased region" description="Pro residues" evidence="1">
    <location>
        <begin position="18"/>
        <end position="32"/>
    </location>
</feature>
<reference evidence="2" key="1">
    <citation type="submission" date="2019-11" db="UniProtKB">
        <authorList>
            <consortium name="WormBaseParasite"/>
        </authorList>
    </citation>
    <scope>IDENTIFICATION</scope>
</reference>
<organism evidence="2">
    <name type="scientific">Mesocestoides corti</name>
    <name type="common">Flatworm</name>
    <dbReference type="NCBI Taxonomy" id="53468"/>
    <lineage>
        <taxon>Eukaryota</taxon>
        <taxon>Metazoa</taxon>
        <taxon>Spiralia</taxon>
        <taxon>Lophotrochozoa</taxon>
        <taxon>Platyhelminthes</taxon>
        <taxon>Cestoda</taxon>
        <taxon>Eucestoda</taxon>
        <taxon>Cyclophyllidea</taxon>
        <taxon>Mesocestoididae</taxon>
        <taxon>Mesocestoides</taxon>
    </lineage>
</organism>
<feature type="region of interest" description="Disordered" evidence="1">
    <location>
        <begin position="1"/>
        <end position="38"/>
    </location>
</feature>
<dbReference type="AlphaFoldDB" id="A0A5K3FEL0"/>
<evidence type="ECO:0000256" key="1">
    <source>
        <dbReference type="SAM" id="MobiDB-lite"/>
    </source>
</evidence>
<accession>A0A5K3FEL0</accession>
<protein>
    <submittedName>
        <fullName evidence="2">Uncharacterized protein</fullName>
    </submittedName>
</protein>
<proteinExistence type="predicted"/>